<accession>A0A4V1IZU6</accession>
<name>A0A4V1IZU6_ROZAC</name>
<reference evidence="2" key="1">
    <citation type="journal article" date="2018" name="Nat. Microbiol.">
        <title>Leveraging single-cell genomics to expand the fungal tree of life.</title>
        <authorList>
            <person name="Ahrendt S.R."/>
            <person name="Quandt C.A."/>
            <person name="Ciobanu D."/>
            <person name="Clum A."/>
            <person name="Salamov A."/>
            <person name="Andreopoulos B."/>
            <person name="Cheng J.F."/>
            <person name="Woyke T."/>
            <person name="Pelin A."/>
            <person name="Henrissat B."/>
            <person name="Reynolds N.K."/>
            <person name="Benny G.L."/>
            <person name="Smith M.E."/>
            <person name="James T.Y."/>
            <person name="Grigoriev I.V."/>
        </authorList>
    </citation>
    <scope>NUCLEOTIDE SEQUENCE [LARGE SCALE GENOMIC DNA]</scope>
    <source>
        <strain evidence="2">CSF55</strain>
    </source>
</reference>
<organism evidence="1 2">
    <name type="scientific">Rozella allomycis (strain CSF55)</name>
    <dbReference type="NCBI Taxonomy" id="988480"/>
    <lineage>
        <taxon>Eukaryota</taxon>
        <taxon>Fungi</taxon>
        <taxon>Fungi incertae sedis</taxon>
        <taxon>Cryptomycota</taxon>
        <taxon>Cryptomycota incertae sedis</taxon>
        <taxon>Rozella</taxon>
    </lineage>
</organism>
<dbReference type="AlphaFoldDB" id="A0A4V1IZU6"/>
<evidence type="ECO:0000313" key="1">
    <source>
        <dbReference type="EMBL" id="RKP19289.1"/>
    </source>
</evidence>
<sequence length="616" mass="67469">MQNASNQSKTNSCAPSRACKGQNAFSSKIATTSGIKNFCLPTSQCIQNCEVYKDSSIAMNSMECFQCMQGQFAVYIQKPDQSVASVCSSPRYIIPNCLTYERLPDTSLRCVRCAVANNQPTFPVSLINGQSLCVPQNQLVARCARYYVDFSGYIRCQMCDTQNYVPIDLIDRSVCVSLEYAVQGCQQYAVSGDSFVCQICDQNNYKRDPAQNVKSPGGVCVPKNVKDDIVDGCDQFENEKCVRCKTGFGKNGEGVCVKISAGALNEHCSELTKDGALCTSCVKDFFPIRWNGDSAPFQTCSNQPKLKFFEYLYSLPNKGDGDNAIGFLIKRAKESPDLKVDFNFEIQFGGTNLIMLAMKDGRDSIISALKEVMDTQNVSSNELFSSIVMDGDEGKLQKAISSGVLSNDKSTWIRSILDVRGGKNIAKLVKVAVESGAEVSPENIMKTVSNCLPDAADTLNVLLPKLKDKLSDEFSDKITPILINSSVDGIPTCDGNIRVQMAVSLMKSKKFTISKKRIYVVNQRENNQDIGSISNPDILVRRVFIQFTHCFWEGKAPWCAKDAGNGCTGTALILMALHDHDCSSGQKALCCVPGMEPTIGTNVFDYKTGQLSSLPD</sequence>
<dbReference type="Proteomes" id="UP000281549">
    <property type="component" value="Unassembled WGS sequence"/>
</dbReference>
<gene>
    <name evidence="1" type="ORF">ROZALSC1DRAFT_29093</name>
</gene>
<dbReference type="EMBL" id="ML005253">
    <property type="protein sequence ID" value="RKP19289.1"/>
    <property type="molecule type" value="Genomic_DNA"/>
</dbReference>
<proteinExistence type="predicted"/>
<protein>
    <submittedName>
        <fullName evidence="1">Uncharacterized protein</fullName>
    </submittedName>
</protein>
<evidence type="ECO:0000313" key="2">
    <source>
        <dbReference type="Proteomes" id="UP000281549"/>
    </source>
</evidence>